<evidence type="ECO:0000256" key="2">
    <source>
        <dbReference type="ARBA" id="ARBA00004939"/>
    </source>
</evidence>
<evidence type="ECO:0000256" key="5">
    <source>
        <dbReference type="ARBA" id="ARBA00022490"/>
    </source>
</evidence>
<evidence type="ECO:0000313" key="10">
    <source>
        <dbReference type="EMBL" id="EKE79318.1"/>
    </source>
</evidence>
<dbReference type="InterPro" id="IPR020861">
    <property type="entry name" value="Triosephosphate_isomerase_AS"/>
</dbReference>
<feature type="binding site" evidence="8">
    <location>
        <position position="174"/>
    </location>
    <ligand>
        <name>substrate</name>
    </ligand>
</feature>
<comment type="pathway">
    <text evidence="1 8 9">Carbohydrate degradation; glycolysis; D-glyceraldehyde 3-phosphate from glycerone phosphate: step 1/1.</text>
</comment>
<comment type="function">
    <text evidence="8">Involved in the gluconeogenesis. Catalyzes stereospecifically the conversion of dihydroxyacetone phosphate (DHAP) to D-glyceraldehyde-3-phosphate (G3P).</text>
</comment>
<dbReference type="AlphaFoldDB" id="K2JUX7"/>
<dbReference type="EC" id="5.3.1.1" evidence="8 9"/>
<dbReference type="RefSeq" id="WP_008490059.1">
    <property type="nucleotide sequence ID" value="NZ_AMRG01000027.1"/>
</dbReference>
<comment type="similarity">
    <text evidence="3 8 9">Belongs to the triosephosphate isomerase family.</text>
</comment>
<dbReference type="InterPro" id="IPR013785">
    <property type="entry name" value="Aldolase_TIM"/>
</dbReference>
<dbReference type="UniPathway" id="UPA00138"/>
<dbReference type="NCBIfam" id="TIGR00419">
    <property type="entry name" value="tim"/>
    <property type="match status" value="1"/>
</dbReference>
<comment type="subunit">
    <text evidence="8 9">Homodimer.</text>
</comment>
<dbReference type="eggNOG" id="COG0149">
    <property type="taxonomic scope" value="Bacteria"/>
</dbReference>
<accession>K2JUX7</accession>
<feature type="binding site" evidence="8">
    <location>
        <begin position="10"/>
        <end position="12"/>
    </location>
    <ligand>
        <name>substrate</name>
    </ligand>
</feature>
<evidence type="ECO:0000313" key="11">
    <source>
        <dbReference type="Proteomes" id="UP000014115"/>
    </source>
</evidence>
<dbReference type="GO" id="GO:0005829">
    <property type="term" value="C:cytosol"/>
    <property type="evidence" value="ECO:0007669"/>
    <property type="project" value="TreeGrafter"/>
</dbReference>
<comment type="pathway">
    <text evidence="2">Carbohydrate metabolism; erythritol degradation.</text>
</comment>
<evidence type="ECO:0000256" key="7">
    <source>
        <dbReference type="ARBA" id="ARBA00023235"/>
    </source>
</evidence>
<keyword evidence="5 8" id="KW-0963">Cytoplasm</keyword>
<keyword evidence="11" id="KW-1185">Reference proteome</keyword>
<evidence type="ECO:0000256" key="4">
    <source>
        <dbReference type="ARBA" id="ARBA00022432"/>
    </source>
</evidence>
<comment type="catalytic activity">
    <reaction evidence="8 9">
        <text>D-glyceraldehyde 3-phosphate = dihydroxyacetone phosphate</text>
        <dbReference type="Rhea" id="RHEA:18585"/>
        <dbReference type="ChEBI" id="CHEBI:57642"/>
        <dbReference type="ChEBI" id="CHEBI:59776"/>
        <dbReference type="EC" id="5.3.1.1"/>
    </reaction>
</comment>
<keyword evidence="7 8" id="KW-0413">Isomerase</keyword>
<comment type="caution">
    <text evidence="10">The sequence shown here is derived from an EMBL/GenBank/DDBJ whole genome shotgun (WGS) entry which is preliminary data.</text>
</comment>
<evidence type="ECO:0000256" key="3">
    <source>
        <dbReference type="ARBA" id="ARBA00007422"/>
    </source>
</evidence>
<dbReference type="GO" id="GO:0006096">
    <property type="term" value="P:glycolytic process"/>
    <property type="evidence" value="ECO:0007669"/>
    <property type="project" value="UniProtKB-UniRule"/>
</dbReference>
<comment type="pathway">
    <text evidence="8 9">Carbohydrate biosynthesis; gluconeogenesis.</text>
</comment>
<comment type="subcellular location">
    <subcellularLocation>
        <location evidence="8 9">Cytoplasm</location>
    </subcellularLocation>
</comment>
<dbReference type="FunFam" id="3.20.20.70:FF:000016">
    <property type="entry name" value="Triosephosphate isomerase"/>
    <property type="match status" value="1"/>
</dbReference>
<proteinExistence type="inferred from homology"/>
<dbReference type="SUPFAM" id="SSF51351">
    <property type="entry name" value="Triosephosphate isomerase (TIM)"/>
    <property type="match status" value="1"/>
</dbReference>
<dbReference type="HAMAP" id="MF_00147_B">
    <property type="entry name" value="TIM_B"/>
    <property type="match status" value="1"/>
</dbReference>
<feature type="binding site" evidence="8">
    <location>
        <begin position="234"/>
        <end position="235"/>
    </location>
    <ligand>
        <name>substrate</name>
    </ligand>
</feature>
<dbReference type="CDD" id="cd00311">
    <property type="entry name" value="TIM"/>
    <property type="match status" value="1"/>
</dbReference>
<dbReference type="Proteomes" id="UP000014115">
    <property type="component" value="Unassembled WGS sequence"/>
</dbReference>
<dbReference type="PROSITE" id="PS00171">
    <property type="entry name" value="TIM_1"/>
    <property type="match status" value="1"/>
</dbReference>
<organism evidence="10 11">
    <name type="scientific">Idiomarina xiamenensis 10-D-4</name>
    <dbReference type="NCBI Taxonomy" id="740709"/>
    <lineage>
        <taxon>Bacteria</taxon>
        <taxon>Pseudomonadati</taxon>
        <taxon>Pseudomonadota</taxon>
        <taxon>Gammaproteobacteria</taxon>
        <taxon>Alteromonadales</taxon>
        <taxon>Idiomarinaceae</taxon>
        <taxon>Idiomarina</taxon>
    </lineage>
</organism>
<protein>
    <recommendedName>
        <fullName evidence="8 9">Triosephosphate isomerase</fullName>
        <shortName evidence="8">TIM</shortName>
        <shortName evidence="8">TPI</shortName>
        <ecNumber evidence="8 9">5.3.1.1</ecNumber>
    </recommendedName>
    <alternativeName>
        <fullName evidence="8">Triose-phosphate isomerase</fullName>
    </alternativeName>
</protein>
<gene>
    <name evidence="8" type="primary">tpiA</name>
    <name evidence="10" type="ORF">A10D4_13096</name>
</gene>
<dbReference type="GO" id="GO:0004807">
    <property type="term" value="F:triose-phosphate isomerase activity"/>
    <property type="evidence" value="ECO:0007669"/>
    <property type="project" value="UniProtKB-UniRule"/>
</dbReference>
<evidence type="ECO:0000256" key="9">
    <source>
        <dbReference type="RuleBase" id="RU363013"/>
    </source>
</evidence>
<feature type="active site" description="Proton acceptor" evidence="8">
    <location>
        <position position="168"/>
    </location>
</feature>
<dbReference type="PANTHER" id="PTHR21139">
    <property type="entry name" value="TRIOSEPHOSPHATE ISOMERASE"/>
    <property type="match status" value="1"/>
</dbReference>
<name>K2JUX7_9GAMM</name>
<dbReference type="InterPro" id="IPR000652">
    <property type="entry name" value="Triosephosphate_isomerase"/>
</dbReference>
<reference evidence="10 11" key="1">
    <citation type="journal article" date="2012" name="J. Bacteriol.">
        <title>Genome Sequence of Idiomarina xiamenensis Type Strain 10-D-4.</title>
        <authorList>
            <person name="Lai Q."/>
            <person name="Wang L."/>
            <person name="Wang W."/>
            <person name="Shao Z."/>
        </authorList>
    </citation>
    <scope>NUCLEOTIDE SEQUENCE [LARGE SCALE GENOMIC DNA]</scope>
    <source>
        <strain evidence="10 11">10-D-4</strain>
    </source>
</reference>
<sequence>MQPQPLVLANWKLNGDRQLVTSMVSALRDAADSLHGVNVGICPPAIYIPALTEACYYDAIGVGVQHISEHPKGAYTGELAVSMVKEFGVDYVLIGHSERRSLYQESDQQVAAKVAQVTSAGLTAVVCVGESEAQREAGETLTVVKAQLAAALQGLAQSSPALLVIAYEPVWAIGTGQTATPEQAQQVHAEIRSWLQQQLGDAGKDITLLYGGSVKPDNAAELFAQADINGGLIGGASLVADDFIAICQAARG</sequence>
<dbReference type="GO" id="GO:0046166">
    <property type="term" value="P:glyceraldehyde-3-phosphate biosynthetic process"/>
    <property type="evidence" value="ECO:0007669"/>
    <property type="project" value="TreeGrafter"/>
</dbReference>
<dbReference type="GO" id="GO:0006094">
    <property type="term" value="P:gluconeogenesis"/>
    <property type="evidence" value="ECO:0007669"/>
    <property type="project" value="UniProtKB-UniRule"/>
</dbReference>
<dbReference type="PROSITE" id="PS51440">
    <property type="entry name" value="TIM_2"/>
    <property type="match status" value="1"/>
</dbReference>
<dbReference type="STRING" id="740709.A10D4_13096"/>
<feature type="active site" description="Electrophile" evidence="8">
    <location>
        <position position="96"/>
    </location>
</feature>
<keyword evidence="4 8" id="KW-0312">Gluconeogenesis</keyword>
<dbReference type="InterPro" id="IPR035990">
    <property type="entry name" value="TIM_sf"/>
</dbReference>
<evidence type="ECO:0000256" key="1">
    <source>
        <dbReference type="ARBA" id="ARBA00004680"/>
    </source>
</evidence>
<evidence type="ECO:0000256" key="6">
    <source>
        <dbReference type="ARBA" id="ARBA00023152"/>
    </source>
</evidence>
<dbReference type="PANTHER" id="PTHR21139:SF42">
    <property type="entry name" value="TRIOSEPHOSPHATE ISOMERASE"/>
    <property type="match status" value="1"/>
</dbReference>
<dbReference type="Pfam" id="PF00121">
    <property type="entry name" value="TIM"/>
    <property type="match status" value="1"/>
</dbReference>
<keyword evidence="6 8" id="KW-0324">Glycolysis</keyword>
<dbReference type="OrthoDB" id="9809429at2"/>
<evidence type="ECO:0000256" key="8">
    <source>
        <dbReference type="HAMAP-Rule" id="MF_00147"/>
    </source>
</evidence>
<dbReference type="GO" id="GO:0019563">
    <property type="term" value="P:glycerol catabolic process"/>
    <property type="evidence" value="ECO:0007669"/>
    <property type="project" value="TreeGrafter"/>
</dbReference>
<feature type="binding site" evidence="8">
    <location>
        <position position="213"/>
    </location>
    <ligand>
        <name>substrate</name>
    </ligand>
</feature>
<dbReference type="InterPro" id="IPR022896">
    <property type="entry name" value="TrioseP_Isoase_bac/euk"/>
</dbReference>
<dbReference type="Gene3D" id="3.20.20.70">
    <property type="entry name" value="Aldolase class I"/>
    <property type="match status" value="1"/>
</dbReference>
<dbReference type="PATRIC" id="fig|740709.3.peg.2636"/>
<dbReference type="EMBL" id="AMRG01000027">
    <property type="protein sequence ID" value="EKE79318.1"/>
    <property type="molecule type" value="Genomic_DNA"/>
</dbReference>
<dbReference type="UniPathway" id="UPA00109">
    <property type="reaction ID" value="UER00189"/>
</dbReference>